<dbReference type="EMBL" id="JACRVF010000001">
    <property type="protein sequence ID" value="MBC5991574.1"/>
    <property type="molecule type" value="Genomic_DNA"/>
</dbReference>
<gene>
    <name evidence="2" type="ORF">H8S84_01850</name>
</gene>
<evidence type="ECO:0000313" key="2">
    <source>
        <dbReference type="EMBL" id="MBC5991574.1"/>
    </source>
</evidence>
<evidence type="ECO:0000313" key="3">
    <source>
        <dbReference type="Proteomes" id="UP000603640"/>
    </source>
</evidence>
<dbReference type="AlphaFoldDB" id="A0A923N488"/>
<reference evidence="2" key="1">
    <citation type="submission" date="2020-08" db="EMBL/GenBank/DDBJ databases">
        <title>Pontibacter sp. SD6 16S ribosomal RNA gene Genome sequencing and assembly.</title>
        <authorList>
            <person name="Kang M."/>
        </authorList>
    </citation>
    <scope>NUCLEOTIDE SEQUENCE</scope>
    <source>
        <strain evidence="2">SD6</strain>
    </source>
</reference>
<organism evidence="2 3">
    <name type="scientific">Pontibacter cellulosilyticus</name>
    <dbReference type="NCBI Taxonomy" id="1720253"/>
    <lineage>
        <taxon>Bacteria</taxon>
        <taxon>Pseudomonadati</taxon>
        <taxon>Bacteroidota</taxon>
        <taxon>Cytophagia</taxon>
        <taxon>Cytophagales</taxon>
        <taxon>Hymenobacteraceae</taxon>
        <taxon>Pontibacter</taxon>
    </lineage>
</organism>
<feature type="signal peptide" evidence="1">
    <location>
        <begin position="1"/>
        <end position="21"/>
    </location>
</feature>
<proteinExistence type="predicted"/>
<dbReference type="Gene3D" id="2.20.110.10">
    <property type="entry name" value="Histone H3 K4-specific methyltransferase SET7/9 N-terminal domain"/>
    <property type="match status" value="1"/>
</dbReference>
<dbReference type="RefSeq" id="WP_187065575.1">
    <property type="nucleotide sequence ID" value="NZ_JACRVF010000001.1"/>
</dbReference>
<comment type="caution">
    <text evidence="2">The sequence shown here is derived from an EMBL/GenBank/DDBJ whole genome shotgun (WGS) entry which is preliminary data.</text>
</comment>
<protein>
    <recommendedName>
        <fullName evidence="4">MORN repeat variant</fullName>
    </recommendedName>
</protein>
<dbReference type="Proteomes" id="UP000603640">
    <property type="component" value="Unassembled WGS sequence"/>
</dbReference>
<feature type="chain" id="PRO_5037456791" description="MORN repeat variant" evidence="1">
    <location>
        <begin position="22"/>
        <end position="154"/>
    </location>
</feature>
<dbReference type="SUPFAM" id="SSF82185">
    <property type="entry name" value="Histone H3 K4-specific methyltransferase SET7/9 N-terminal domain"/>
    <property type="match status" value="1"/>
</dbReference>
<keyword evidence="1" id="KW-0732">Signal</keyword>
<evidence type="ECO:0000256" key="1">
    <source>
        <dbReference type="SAM" id="SignalP"/>
    </source>
</evidence>
<sequence>MRVIVIIIALAILPLAGQAQKVVTTKPVKHFLWFKINKFDKEGRMHGRWKVFFGKDDTVIRNGRFRHGNEVGNWKYYYPDGTRYMKEKYRRNSEVLQVTKYHENGKLARKGEARLIKTSTMDRYFWFGDWEVYDTDGEFSHIEMYESGNLVGRK</sequence>
<name>A0A923N488_9BACT</name>
<evidence type="ECO:0008006" key="4">
    <source>
        <dbReference type="Google" id="ProtNLM"/>
    </source>
</evidence>
<accession>A0A923N488</accession>
<keyword evidence="3" id="KW-1185">Reference proteome</keyword>